<comment type="caution">
    <text evidence="1">The sequence shown here is derived from an EMBL/GenBank/DDBJ whole genome shotgun (WGS) entry which is preliminary data.</text>
</comment>
<gene>
    <name evidence="1" type="ORF">CEV33_1764</name>
</gene>
<organism evidence="1 2">
    <name type="scientific">Brucella grignonensis</name>
    <dbReference type="NCBI Taxonomy" id="94627"/>
    <lineage>
        <taxon>Bacteria</taxon>
        <taxon>Pseudomonadati</taxon>
        <taxon>Pseudomonadota</taxon>
        <taxon>Alphaproteobacteria</taxon>
        <taxon>Hyphomicrobiales</taxon>
        <taxon>Brucellaceae</taxon>
        <taxon>Brucella/Ochrobactrum group</taxon>
        <taxon>Brucella</taxon>
    </lineage>
</organism>
<dbReference type="Proteomes" id="UP000216478">
    <property type="component" value="Unassembled WGS sequence"/>
</dbReference>
<evidence type="ECO:0000313" key="1">
    <source>
        <dbReference type="EMBL" id="OYR10304.1"/>
    </source>
</evidence>
<keyword evidence="2" id="KW-1185">Reference proteome</keyword>
<evidence type="ECO:0000313" key="2">
    <source>
        <dbReference type="Proteomes" id="UP000216478"/>
    </source>
</evidence>
<dbReference type="EMBL" id="NNRL01000163">
    <property type="protein sequence ID" value="OYR10304.1"/>
    <property type="molecule type" value="Genomic_DNA"/>
</dbReference>
<name>A0A256F634_9HYPH</name>
<reference evidence="1 2" key="1">
    <citation type="submission" date="2017-07" db="EMBL/GenBank/DDBJ databases">
        <title>Phylogenetic study on the rhizospheric bacterium Ochrobactrum sp. A44.</title>
        <authorList>
            <person name="Krzyzanowska D.M."/>
            <person name="Ossowicki A."/>
            <person name="Rajewska M."/>
            <person name="Maciag T."/>
            <person name="Kaczynski Z."/>
            <person name="Czerwicka M."/>
            <person name="Jafra S."/>
        </authorList>
    </citation>
    <scope>NUCLEOTIDE SEQUENCE [LARGE SCALE GENOMIC DNA]</scope>
    <source>
        <strain evidence="1 2">OgA9a</strain>
    </source>
</reference>
<protein>
    <submittedName>
        <fullName evidence="1">Uncharacterized protein</fullName>
    </submittedName>
</protein>
<sequence>MSSILERISGRKTGFHFCWKCSKRTGRRVSFGGSLHIG</sequence>
<dbReference type="AlphaFoldDB" id="A0A256F634"/>
<proteinExistence type="predicted"/>
<accession>A0A256F634</accession>